<sequence length="84" mass="9830">MKHAGIDAFNRLEKLLRDLRALPDLRERSTGVFYRKSKPFLHFHEDSTELYADLRIADEFKRFPVNSAKEKEVLLNAVRVVLTS</sequence>
<dbReference type="OrthoDB" id="574561at2"/>
<dbReference type="AlphaFoldDB" id="A0A1I3PQI1"/>
<accession>A0A1I3PQI1</accession>
<evidence type="ECO:0000313" key="1">
    <source>
        <dbReference type="EMBL" id="SFJ23531.1"/>
    </source>
</evidence>
<organism evidence="1 2">
    <name type="scientific">Paraburkholderia megapolitana</name>
    <dbReference type="NCBI Taxonomy" id="420953"/>
    <lineage>
        <taxon>Bacteria</taxon>
        <taxon>Pseudomonadati</taxon>
        <taxon>Pseudomonadota</taxon>
        <taxon>Betaproteobacteria</taxon>
        <taxon>Burkholderiales</taxon>
        <taxon>Burkholderiaceae</taxon>
        <taxon>Paraburkholderia</taxon>
    </lineage>
</organism>
<protein>
    <submittedName>
        <fullName evidence="1">Uncharacterized protein</fullName>
    </submittedName>
</protein>
<name>A0A1I3PQI1_9BURK</name>
<dbReference type="RefSeq" id="WP_091014869.1">
    <property type="nucleotide sequence ID" value="NZ_CP041743.1"/>
</dbReference>
<dbReference type="STRING" id="420953.SAMN05192543_10622"/>
<keyword evidence="2" id="KW-1185">Reference proteome</keyword>
<evidence type="ECO:0000313" key="2">
    <source>
        <dbReference type="Proteomes" id="UP000199548"/>
    </source>
</evidence>
<dbReference type="EMBL" id="FOQU01000006">
    <property type="protein sequence ID" value="SFJ23531.1"/>
    <property type="molecule type" value="Genomic_DNA"/>
</dbReference>
<reference evidence="1 2" key="1">
    <citation type="submission" date="2016-10" db="EMBL/GenBank/DDBJ databases">
        <authorList>
            <person name="de Groot N.N."/>
        </authorList>
    </citation>
    <scope>NUCLEOTIDE SEQUENCE [LARGE SCALE GENOMIC DNA]</scope>
    <source>
        <strain evidence="1 2">LMG 23650</strain>
    </source>
</reference>
<proteinExistence type="predicted"/>
<dbReference type="Proteomes" id="UP000199548">
    <property type="component" value="Unassembled WGS sequence"/>
</dbReference>
<gene>
    <name evidence="1" type="ORF">SAMN05192543_10622</name>
</gene>